<evidence type="ECO:0000256" key="3">
    <source>
        <dbReference type="SAM" id="Phobius"/>
    </source>
</evidence>
<evidence type="ECO:0000256" key="2">
    <source>
        <dbReference type="SAM" id="MobiDB-lite"/>
    </source>
</evidence>
<keyword evidence="1" id="KW-0175">Coiled coil</keyword>
<accession>A0ABU5EZI0</accession>
<evidence type="ECO:0000313" key="4">
    <source>
        <dbReference type="EMBL" id="MDY3560022.1"/>
    </source>
</evidence>
<comment type="caution">
    <text evidence="4">The sequence shown here is derived from an EMBL/GenBank/DDBJ whole genome shotgun (WGS) entry which is preliminary data.</text>
</comment>
<dbReference type="Gene3D" id="1.20.1260.10">
    <property type="match status" value="1"/>
</dbReference>
<evidence type="ECO:0000256" key="1">
    <source>
        <dbReference type="SAM" id="Coils"/>
    </source>
</evidence>
<feature type="coiled-coil region" evidence="1">
    <location>
        <begin position="97"/>
        <end position="138"/>
    </location>
</feature>
<evidence type="ECO:0000313" key="5">
    <source>
        <dbReference type="Proteomes" id="UP001272242"/>
    </source>
</evidence>
<keyword evidence="3" id="KW-1133">Transmembrane helix</keyword>
<protein>
    <submittedName>
        <fullName evidence="4">Uncharacterized protein</fullName>
    </submittedName>
</protein>
<feature type="transmembrane region" description="Helical" evidence="3">
    <location>
        <begin position="21"/>
        <end position="40"/>
    </location>
</feature>
<sequence length="356" mass="39708">MRRHATCRNSLQPKCRFRVGHVNIIVSRLSNTVCLFIFFVNTHLVRYLMHDETMNVTNVPSVQTGRERKRTGTSTPKPRSRTRKKTPAQLAAEIEAVAAHRVELATARDELGAARREAAEAVERCREAETRVAAARADADATRRVIAKLDASTSATRGLADAVRMELNRSREGTEEIERRAARLRDWLSNTRSEFAAIAVEAETTLDQFRITVSELRTSRLAPEHTEPEVDPEAPPTPAFELPTRPALAPDERAADLRVRLIHLLNNTWAVEKELIGLFQTLADECGDRGVRELLETQRGDAEARQETLGRQLEGLGERPTGGRGMLGQLVTRIWDAVQAPRDQPDRAALALLKGL</sequence>
<dbReference type="InterPro" id="IPR012347">
    <property type="entry name" value="Ferritin-like"/>
</dbReference>
<dbReference type="EMBL" id="JAXBLV010000174">
    <property type="protein sequence ID" value="MDY3560022.1"/>
    <property type="molecule type" value="Genomic_DNA"/>
</dbReference>
<gene>
    <name evidence="4" type="ORF">R5W23_001245</name>
</gene>
<dbReference type="RefSeq" id="WP_320686682.1">
    <property type="nucleotide sequence ID" value="NZ_JAXBLV010000174.1"/>
</dbReference>
<keyword evidence="3" id="KW-0472">Membrane</keyword>
<name>A0ABU5EZI0_9BACT</name>
<reference evidence="5" key="1">
    <citation type="journal article" date="2023" name="Mar. Drugs">
        <title>Gemmata algarum, a Novel Planctomycete Isolated from an Algal Mat, Displays Antimicrobial Activity.</title>
        <authorList>
            <person name="Kumar G."/>
            <person name="Kallscheuer N."/>
            <person name="Kashif M."/>
            <person name="Ahamad S."/>
            <person name="Jagadeeshwari U."/>
            <person name="Pannikurungottu S."/>
            <person name="Haufschild T."/>
            <person name="Kabuu M."/>
            <person name="Sasikala C."/>
            <person name="Jogler C."/>
            <person name="Ramana C."/>
        </authorList>
    </citation>
    <scope>NUCLEOTIDE SEQUENCE [LARGE SCALE GENOMIC DNA]</scope>
    <source>
        <strain evidence="5">JC673</strain>
    </source>
</reference>
<dbReference type="Proteomes" id="UP001272242">
    <property type="component" value="Unassembled WGS sequence"/>
</dbReference>
<feature type="region of interest" description="Disordered" evidence="2">
    <location>
        <begin position="59"/>
        <end position="86"/>
    </location>
</feature>
<keyword evidence="3" id="KW-0812">Transmembrane</keyword>
<proteinExistence type="predicted"/>
<feature type="region of interest" description="Disordered" evidence="2">
    <location>
        <begin position="220"/>
        <end position="244"/>
    </location>
</feature>
<organism evidence="4 5">
    <name type="scientific">Gemmata algarum</name>
    <dbReference type="NCBI Taxonomy" id="2975278"/>
    <lineage>
        <taxon>Bacteria</taxon>
        <taxon>Pseudomonadati</taxon>
        <taxon>Planctomycetota</taxon>
        <taxon>Planctomycetia</taxon>
        <taxon>Gemmatales</taxon>
        <taxon>Gemmataceae</taxon>
        <taxon>Gemmata</taxon>
    </lineage>
</organism>
<keyword evidence="5" id="KW-1185">Reference proteome</keyword>